<protein>
    <submittedName>
        <fullName evidence="3">Uncharacterized protein LOC114252585</fullName>
    </submittedName>
</protein>
<sequence>MKRQIYIFVLVLIFATCTDLTKRDKFRKRNTIIKANGNFTPRCPYDNTVLRHNNDTLRQLVVSSKYIFTGKISSVQKRKRGKVKGSVFKVYIRRVLKGDVDFLSDILNFETRTFNSSNRAYILAESRSLKPRCAGVVRRGAALFFSREFSYPLKLLVDPVPSNIDTVRKIKSIIKGMVFTRTGEISL</sequence>
<feature type="chain" id="PRO_5027060936" evidence="1">
    <location>
        <begin position="24"/>
        <end position="187"/>
    </location>
</feature>
<dbReference type="KEGG" id="bman:114252585"/>
<reference evidence="3" key="1">
    <citation type="submission" date="2025-08" db="UniProtKB">
        <authorList>
            <consortium name="RefSeq"/>
        </authorList>
    </citation>
    <scope>IDENTIFICATION</scope>
    <source>
        <tissue evidence="3">Silk gland</tissue>
    </source>
</reference>
<evidence type="ECO:0000313" key="3">
    <source>
        <dbReference type="RefSeq" id="XP_028042917.1"/>
    </source>
</evidence>
<evidence type="ECO:0000313" key="2">
    <source>
        <dbReference type="Proteomes" id="UP000504629"/>
    </source>
</evidence>
<dbReference type="RefSeq" id="XP_028042917.1">
    <property type="nucleotide sequence ID" value="XM_028187116.1"/>
</dbReference>
<dbReference type="OrthoDB" id="7685922at2759"/>
<dbReference type="Proteomes" id="UP000504629">
    <property type="component" value="Unplaced"/>
</dbReference>
<accession>A0A6J2KPM7</accession>
<gene>
    <name evidence="3" type="primary">LOC114252585</name>
</gene>
<proteinExistence type="predicted"/>
<dbReference type="AlphaFoldDB" id="A0A6J2KPM7"/>
<evidence type="ECO:0000256" key="1">
    <source>
        <dbReference type="SAM" id="SignalP"/>
    </source>
</evidence>
<name>A0A6J2KPM7_BOMMA</name>
<keyword evidence="1" id="KW-0732">Signal</keyword>
<organism evidence="2 3">
    <name type="scientific">Bombyx mandarina</name>
    <name type="common">Wild silk moth</name>
    <name type="synonym">Wild silkworm</name>
    <dbReference type="NCBI Taxonomy" id="7092"/>
    <lineage>
        <taxon>Eukaryota</taxon>
        <taxon>Metazoa</taxon>
        <taxon>Ecdysozoa</taxon>
        <taxon>Arthropoda</taxon>
        <taxon>Hexapoda</taxon>
        <taxon>Insecta</taxon>
        <taxon>Pterygota</taxon>
        <taxon>Neoptera</taxon>
        <taxon>Endopterygota</taxon>
        <taxon>Lepidoptera</taxon>
        <taxon>Glossata</taxon>
        <taxon>Ditrysia</taxon>
        <taxon>Bombycoidea</taxon>
        <taxon>Bombycidae</taxon>
        <taxon>Bombycinae</taxon>
        <taxon>Bombyx</taxon>
    </lineage>
</organism>
<feature type="signal peptide" evidence="1">
    <location>
        <begin position="1"/>
        <end position="23"/>
    </location>
</feature>
<dbReference type="GeneID" id="114252585"/>
<keyword evidence="2" id="KW-1185">Reference proteome</keyword>